<gene>
    <name evidence="2" type="ORF">Fcan01_03024</name>
</gene>
<feature type="compositionally biased region" description="Polar residues" evidence="1">
    <location>
        <begin position="1"/>
        <end position="26"/>
    </location>
</feature>
<dbReference type="Proteomes" id="UP000198287">
    <property type="component" value="Unassembled WGS sequence"/>
</dbReference>
<evidence type="ECO:0000256" key="1">
    <source>
        <dbReference type="SAM" id="MobiDB-lite"/>
    </source>
</evidence>
<accession>A0A226F5E7</accession>
<feature type="compositionally biased region" description="Low complexity" evidence="1">
    <location>
        <begin position="27"/>
        <end position="45"/>
    </location>
</feature>
<dbReference type="AlphaFoldDB" id="A0A226F5E7"/>
<dbReference type="EMBL" id="LNIX01000001">
    <property type="protein sequence ID" value="OXA65023.1"/>
    <property type="molecule type" value="Genomic_DNA"/>
</dbReference>
<comment type="caution">
    <text evidence="2">The sequence shown here is derived from an EMBL/GenBank/DDBJ whole genome shotgun (WGS) entry which is preliminary data.</text>
</comment>
<protein>
    <submittedName>
        <fullName evidence="2">Uncharacterized protein</fullName>
    </submittedName>
</protein>
<keyword evidence="3" id="KW-1185">Reference proteome</keyword>
<organism evidence="2 3">
    <name type="scientific">Folsomia candida</name>
    <name type="common">Springtail</name>
    <dbReference type="NCBI Taxonomy" id="158441"/>
    <lineage>
        <taxon>Eukaryota</taxon>
        <taxon>Metazoa</taxon>
        <taxon>Ecdysozoa</taxon>
        <taxon>Arthropoda</taxon>
        <taxon>Hexapoda</taxon>
        <taxon>Collembola</taxon>
        <taxon>Entomobryomorpha</taxon>
        <taxon>Isotomoidea</taxon>
        <taxon>Isotomidae</taxon>
        <taxon>Proisotominae</taxon>
        <taxon>Folsomia</taxon>
    </lineage>
</organism>
<dbReference type="OrthoDB" id="20825at2759"/>
<evidence type="ECO:0000313" key="3">
    <source>
        <dbReference type="Proteomes" id="UP000198287"/>
    </source>
</evidence>
<name>A0A226F5E7_FOLCA</name>
<feature type="region of interest" description="Disordered" evidence="1">
    <location>
        <begin position="1"/>
        <end position="63"/>
    </location>
</feature>
<evidence type="ECO:0000313" key="2">
    <source>
        <dbReference type="EMBL" id="OXA65023.1"/>
    </source>
</evidence>
<sequence length="123" mass="13333">MSSTSDESENSMCSISISVDNGSSTGSVINNNSVKSGVVVNNSSVPQTAATNNNNNNRGPYKPRDLFGVQLEVTSLLLEAELRKLATLQSELETSSQSLIIESDNNKREEHEEQQFELILAIS</sequence>
<reference evidence="2 3" key="1">
    <citation type="submission" date="2015-12" db="EMBL/GenBank/DDBJ databases">
        <title>The genome of Folsomia candida.</title>
        <authorList>
            <person name="Faddeeva A."/>
            <person name="Derks M.F."/>
            <person name="Anvar Y."/>
            <person name="Smit S."/>
            <person name="Van Straalen N."/>
            <person name="Roelofs D."/>
        </authorList>
    </citation>
    <scope>NUCLEOTIDE SEQUENCE [LARGE SCALE GENOMIC DNA]</scope>
    <source>
        <strain evidence="2 3">VU population</strain>
        <tissue evidence="2">Whole body</tissue>
    </source>
</reference>
<proteinExistence type="predicted"/>